<dbReference type="AlphaFoldDB" id="A0A645EAW5"/>
<gene>
    <name evidence="1" type="ORF">SDC9_145473</name>
</gene>
<name>A0A645EAW5_9ZZZZ</name>
<organism evidence="1">
    <name type="scientific">bioreactor metagenome</name>
    <dbReference type="NCBI Taxonomy" id="1076179"/>
    <lineage>
        <taxon>unclassified sequences</taxon>
        <taxon>metagenomes</taxon>
        <taxon>ecological metagenomes</taxon>
    </lineage>
</organism>
<comment type="caution">
    <text evidence="1">The sequence shown here is derived from an EMBL/GenBank/DDBJ whole genome shotgun (WGS) entry which is preliminary data.</text>
</comment>
<proteinExistence type="predicted"/>
<evidence type="ECO:0000313" key="1">
    <source>
        <dbReference type="EMBL" id="MPM98288.1"/>
    </source>
</evidence>
<sequence>MNRGDHLWLTQHQQVVVAFQVARPVGKAFTTEILFTQTIALDHRAHAAVQHQNTFI</sequence>
<protein>
    <submittedName>
        <fullName evidence="1">Uncharacterized protein</fullName>
    </submittedName>
</protein>
<accession>A0A645EAW5</accession>
<reference evidence="1" key="1">
    <citation type="submission" date="2019-08" db="EMBL/GenBank/DDBJ databases">
        <authorList>
            <person name="Kucharzyk K."/>
            <person name="Murdoch R.W."/>
            <person name="Higgins S."/>
            <person name="Loffler F."/>
        </authorList>
    </citation>
    <scope>NUCLEOTIDE SEQUENCE</scope>
</reference>
<dbReference type="EMBL" id="VSSQ01044461">
    <property type="protein sequence ID" value="MPM98288.1"/>
    <property type="molecule type" value="Genomic_DNA"/>
</dbReference>